<evidence type="ECO:0000256" key="1">
    <source>
        <dbReference type="ARBA" id="ARBA00004191"/>
    </source>
</evidence>
<dbReference type="AlphaFoldDB" id="A0A8E2AN60"/>
<keyword evidence="6" id="KW-0732">Signal</keyword>
<dbReference type="EMBL" id="KV722491">
    <property type="protein sequence ID" value="OCH87293.1"/>
    <property type="molecule type" value="Genomic_DNA"/>
</dbReference>
<dbReference type="GO" id="GO:0005199">
    <property type="term" value="F:structural constituent of cell wall"/>
    <property type="evidence" value="ECO:0007669"/>
    <property type="project" value="InterPro"/>
</dbReference>
<name>A0A8E2AN60_9APHY</name>
<dbReference type="Proteomes" id="UP000250043">
    <property type="component" value="Unassembled WGS sequence"/>
</dbReference>
<dbReference type="Pfam" id="PF01185">
    <property type="entry name" value="Hydrophobin"/>
    <property type="match status" value="1"/>
</dbReference>
<feature type="signal peptide" evidence="6">
    <location>
        <begin position="1"/>
        <end position="19"/>
    </location>
</feature>
<sequence length="110" mass="10470">MKFTTAFAALACLATLAAATPAPGGTSGSGSSGTDLCCETTTTPADSQAVTTLLGLLGVVLSDINVLVGIDCSPITVVGVGSGDCSSTSVSCSSTQVGGLIGIGCIPITL</sequence>
<evidence type="ECO:0000256" key="2">
    <source>
        <dbReference type="ARBA" id="ARBA00010446"/>
    </source>
</evidence>
<dbReference type="SMART" id="SM00075">
    <property type="entry name" value="HYDRO"/>
    <property type="match status" value="1"/>
</dbReference>
<evidence type="ECO:0000256" key="4">
    <source>
        <dbReference type="ARBA" id="ARBA00022525"/>
    </source>
</evidence>
<evidence type="ECO:0000313" key="7">
    <source>
        <dbReference type="EMBL" id="OCH87293.1"/>
    </source>
</evidence>
<proteinExistence type="inferred from homology"/>
<comment type="similarity">
    <text evidence="2 6">Belongs to the fungal hydrophobin family.</text>
</comment>
<keyword evidence="3 6" id="KW-0134">Cell wall</keyword>
<evidence type="ECO:0000313" key="8">
    <source>
        <dbReference type="Proteomes" id="UP000250043"/>
    </source>
</evidence>
<dbReference type="InterPro" id="IPR001338">
    <property type="entry name" value="Class_I_Hydrophobin"/>
</dbReference>
<keyword evidence="5 6" id="KW-1015">Disulfide bond</keyword>
<reference evidence="7 8" key="1">
    <citation type="submission" date="2016-07" db="EMBL/GenBank/DDBJ databases">
        <title>Draft genome of the white-rot fungus Obba rivulosa 3A-2.</title>
        <authorList>
            <consortium name="DOE Joint Genome Institute"/>
            <person name="Miettinen O."/>
            <person name="Riley R."/>
            <person name="Acob R."/>
            <person name="Barry K."/>
            <person name="Cullen D."/>
            <person name="De Vries R."/>
            <person name="Hainaut M."/>
            <person name="Hatakka A."/>
            <person name="Henrissat B."/>
            <person name="Hilden K."/>
            <person name="Kuo R."/>
            <person name="Labutti K."/>
            <person name="Lipzen A."/>
            <person name="Makela M.R."/>
            <person name="Sandor L."/>
            <person name="Spatafora J.W."/>
            <person name="Grigoriev I.V."/>
            <person name="Hibbett D.S."/>
        </authorList>
    </citation>
    <scope>NUCLEOTIDE SEQUENCE [LARGE SCALE GENOMIC DNA]</scope>
    <source>
        <strain evidence="7 8">3A-2</strain>
    </source>
</reference>
<accession>A0A8E2AN60</accession>
<evidence type="ECO:0000256" key="6">
    <source>
        <dbReference type="RuleBase" id="RU365009"/>
    </source>
</evidence>
<evidence type="ECO:0000256" key="3">
    <source>
        <dbReference type="ARBA" id="ARBA00022512"/>
    </source>
</evidence>
<protein>
    <recommendedName>
        <fullName evidence="6">Hydrophobin</fullName>
    </recommendedName>
</protein>
<evidence type="ECO:0000256" key="5">
    <source>
        <dbReference type="ARBA" id="ARBA00023157"/>
    </source>
</evidence>
<comment type="subcellular location">
    <subcellularLocation>
        <location evidence="1 6">Secreted</location>
        <location evidence="1 6">Cell wall</location>
    </subcellularLocation>
</comment>
<dbReference type="GO" id="GO:0009277">
    <property type="term" value="C:fungal-type cell wall"/>
    <property type="evidence" value="ECO:0007669"/>
    <property type="project" value="InterPro"/>
</dbReference>
<keyword evidence="8" id="KW-1185">Reference proteome</keyword>
<feature type="chain" id="PRO_5034943043" description="Hydrophobin" evidence="6">
    <location>
        <begin position="20"/>
        <end position="110"/>
    </location>
</feature>
<gene>
    <name evidence="7" type="ORF">OBBRIDRAFT_781920</name>
</gene>
<dbReference type="CDD" id="cd23507">
    <property type="entry name" value="hydrophobin_I"/>
    <property type="match status" value="1"/>
</dbReference>
<organism evidence="7 8">
    <name type="scientific">Obba rivulosa</name>
    <dbReference type="NCBI Taxonomy" id="1052685"/>
    <lineage>
        <taxon>Eukaryota</taxon>
        <taxon>Fungi</taxon>
        <taxon>Dikarya</taxon>
        <taxon>Basidiomycota</taxon>
        <taxon>Agaricomycotina</taxon>
        <taxon>Agaricomycetes</taxon>
        <taxon>Polyporales</taxon>
        <taxon>Gelatoporiaceae</taxon>
        <taxon>Obba</taxon>
    </lineage>
</organism>
<keyword evidence="4 6" id="KW-0964">Secreted</keyword>